<protein>
    <submittedName>
        <fullName evidence="1">Uncharacterized protein</fullName>
    </submittedName>
</protein>
<gene>
    <name evidence="1" type="ORF">DAERI_110080</name>
</gene>
<comment type="caution">
    <text evidence="1">The sequence shown here is derived from an EMBL/GenBank/DDBJ whole genome shotgun (WGS) entry which is preliminary data.</text>
</comment>
<dbReference type="AlphaFoldDB" id="A0A2I9DKG3"/>
<dbReference type="EMBL" id="BFAG01000011">
    <property type="protein sequence ID" value="GBF06898.1"/>
    <property type="molecule type" value="Genomic_DNA"/>
</dbReference>
<dbReference type="Proteomes" id="UP000236569">
    <property type="component" value="Unassembled WGS sequence"/>
</dbReference>
<organism evidence="1 2">
    <name type="scientific">Deinococcus aerius</name>
    <dbReference type="NCBI Taxonomy" id="200253"/>
    <lineage>
        <taxon>Bacteria</taxon>
        <taxon>Thermotogati</taxon>
        <taxon>Deinococcota</taxon>
        <taxon>Deinococci</taxon>
        <taxon>Deinococcales</taxon>
        <taxon>Deinococcaceae</taxon>
        <taxon>Deinococcus</taxon>
    </lineage>
</organism>
<dbReference type="RefSeq" id="WP_103130246.1">
    <property type="nucleotide sequence ID" value="NZ_BFAG01000011.1"/>
</dbReference>
<proteinExistence type="predicted"/>
<evidence type="ECO:0000313" key="2">
    <source>
        <dbReference type="Proteomes" id="UP000236569"/>
    </source>
</evidence>
<keyword evidence="2" id="KW-1185">Reference proteome</keyword>
<dbReference type="OrthoDB" id="9918079at2"/>
<reference evidence="2" key="1">
    <citation type="submission" date="2018-01" db="EMBL/GenBank/DDBJ databases">
        <title>Draft Genome Sequence of the Radioresistant Bacterium Deinococcus aerius TR0125, Isolated from the Higher Atmosphere above Japan.</title>
        <authorList>
            <person name="Satoh K."/>
            <person name="Arai H."/>
            <person name="Sanzen T."/>
            <person name="Kawaguchi Y."/>
            <person name="Hayashi H."/>
            <person name="Yokobori S."/>
            <person name="Yamagishi A."/>
            <person name="Oono Y."/>
            <person name="Narumi I."/>
        </authorList>
    </citation>
    <scope>NUCLEOTIDE SEQUENCE [LARGE SCALE GENOMIC DNA]</scope>
    <source>
        <strain evidence="2">TR0125</strain>
    </source>
</reference>
<evidence type="ECO:0000313" key="1">
    <source>
        <dbReference type="EMBL" id="GBF06898.1"/>
    </source>
</evidence>
<accession>A0A2I9DKG3</accession>
<name>A0A2I9DKG3_9DEIO</name>
<sequence>MHDQNEWEALLHFGHTVGPMHPRLVPSTWDLLLMRGVERVRLHPYAVLLGGSTVYLLGPHPGDLPRGFALRDGWVSLEGADERGQRVQLGGLPARLVEMYLYVSDRLGSGPGRR</sequence>